<dbReference type="Gene3D" id="1.10.260.40">
    <property type="entry name" value="lambda repressor-like DNA-binding domains"/>
    <property type="match status" value="1"/>
</dbReference>
<proteinExistence type="predicted"/>
<feature type="compositionally biased region" description="Polar residues" evidence="2">
    <location>
        <begin position="190"/>
        <end position="205"/>
    </location>
</feature>
<dbReference type="GO" id="GO:0003677">
    <property type="term" value="F:DNA binding"/>
    <property type="evidence" value="ECO:0007669"/>
    <property type="project" value="UniProtKB-KW"/>
</dbReference>
<dbReference type="EMBL" id="QSLN01000018">
    <property type="protein sequence ID" value="RDV81696.1"/>
    <property type="molecule type" value="Genomic_DNA"/>
</dbReference>
<dbReference type="OrthoDB" id="9811208at2"/>
<dbReference type="InterPro" id="IPR010982">
    <property type="entry name" value="Lambda_DNA-bd_dom_sf"/>
</dbReference>
<dbReference type="InterPro" id="IPR001387">
    <property type="entry name" value="Cro/C1-type_HTH"/>
</dbReference>
<comment type="caution">
    <text evidence="4">The sequence shown here is derived from an EMBL/GenBank/DDBJ whole genome shotgun (WGS) entry which is preliminary data.</text>
</comment>
<dbReference type="PANTHER" id="PTHR46558">
    <property type="entry name" value="TRACRIPTIONAL REGULATORY PROTEIN-RELATED-RELATED"/>
    <property type="match status" value="1"/>
</dbReference>
<dbReference type="SMART" id="SM00530">
    <property type="entry name" value="HTH_XRE"/>
    <property type="match status" value="1"/>
</dbReference>
<reference evidence="4 5" key="1">
    <citation type="submission" date="2018-08" db="EMBL/GenBank/DDBJ databases">
        <title>Form III RuBisCO-mediated autotrophy in Thermodesulfobium bacteria.</title>
        <authorList>
            <person name="Toshchakov S.V."/>
            <person name="Kublanov I.V."/>
            <person name="Frolov E."/>
            <person name="Bonch-Osmolovskaya E.A."/>
            <person name="Tourova T.P."/>
            <person name="Chernych N.A."/>
            <person name="Lebedinsky A.V."/>
        </authorList>
    </citation>
    <scope>NUCLEOTIDE SEQUENCE [LARGE SCALE GENOMIC DNA]</scope>
    <source>
        <strain evidence="4 5">SR</strain>
    </source>
</reference>
<evidence type="ECO:0000256" key="2">
    <source>
        <dbReference type="SAM" id="MobiDB-lite"/>
    </source>
</evidence>
<keyword evidence="1" id="KW-0238">DNA-binding</keyword>
<dbReference type="PROSITE" id="PS50943">
    <property type="entry name" value="HTH_CROC1"/>
    <property type="match status" value="1"/>
</dbReference>
<dbReference type="Pfam" id="PF01381">
    <property type="entry name" value="HTH_3"/>
    <property type="match status" value="1"/>
</dbReference>
<feature type="domain" description="HTH cro/C1-type" evidence="3">
    <location>
        <begin position="6"/>
        <end position="62"/>
    </location>
</feature>
<dbReference type="PANTHER" id="PTHR46558:SF11">
    <property type="entry name" value="HTH-TYPE TRANSCRIPTIONAL REGULATOR XRE"/>
    <property type="match status" value="1"/>
</dbReference>
<dbReference type="Proteomes" id="UP000256329">
    <property type="component" value="Unassembled WGS sequence"/>
</dbReference>
<protein>
    <submittedName>
        <fullName evidence="4">XRE family transcriptional regulator</fullName>
    </submittedName>
</protein>
<keyword evidence="5" id="KW-1185">Reference proteome</keyword>
<evidence type="ECO:0000259" key="3">
    <source>
        <dbReference type="PROSITE" id="PS50943"/>
    </source>
</evidence>
<dbReference type="SUPFAM" id="SSF47413">
    <property type="entry name" value="lambda repressor-like DNA-binding domains"/>
    <property type="match status" value="1"/>
</dbReference>
<feature type="region of interest" description="Disordered" evidence="2">
    <location>
        <begin position="165"/>
        <end position="205"/>
    </location>
</feature>
<gene>
    <name evidence="4" type="ORF">DXX99_09205</name>
</gene>
<name>A0A3D8P3E4_9THEO</name>
<evidence type="ECO:0000256" key="1">
    <source>
        <dbReference type="ARBA" id="ARBA00023125"/>
    </source>
</evidence>
<evidence type="ECO:0000313" key="4">
    <source>
        <dbReference type="EMBL" id="RDV81696.1"/>
    </source>
</evidence>
<evidence type="ECO:0000313" key="5">
    <source>
        <dbReference type="Proteomes" id="UP000256329"/>
    </source>
</evidence>
<accession>A0A3D8P3E4</accession>
<dbReference type="AlphaFoldDB" id="A0A3D8P3E4"/>
<sequence length="205" mass="22021">MLKERLKNLRKQKGLLQKEVAASIGVPRSTYASWESPANKSLPETEHLVKLADFFGVSIDYLLGKTDDPSPKGTDVGDIETYLQKILSGEIPIQFCLRGVDRITPEVLEDIKNALRVVLAHIRDKRRLLELEGGASEEAGEAGKWAARGEEVKVWILKHQMAKGADLPCSPSGSGTPCGKSSPRGGCCTPATSLPVSASPSSACP</sequence>
<dbReference type="CDD" id="cd00093">
    <property type="entry name" value="HTH_XRE"/>
    <property type="match status" value="1"/>
</dbReference>
<organism evidence="4 5">
    <name type="scientific">Ammonifex thiophilus</name>
    <dbReference type="NCBI Taxonomy" id="444093"/>
    <lineage>
        <taxon>Bacteria</taxon>
        <taxon>Bacillati</taxon>
        <taxon>Bacillota</taxon>
        <taxon>Clostridia</taxon>
        <taxon>Thermoanaerobacterales</taxon>
        <taxon>Thermoanaerobacteraceae</taxon>
        <taxon>Ammonifex</taxon>
    </lineage>
</organism>